<accession>A0A918TND1</accession>
<dbReference type="GO" id="GO:0030246">
    <property type="term" value="F:carbohydrate binding"/>
    <property type="evidence" value="ECO:0007669"/>
    <property type="project" value="InterPro"/>
</dbReference>
<keyword evidence="2" id="KW-1015">Disulfide bond</keyword>
<dbReference type="RefSeq" id="WP_189569659.1">
    <property type="nucleotide sequence ID" value="NZ_BMXI01000007.1"/>
</dbReference>
<dbReference type="InterPro" id="IPR011050">
    <property type="entry name" value="Pectin_lyase_fold/virulence"/>
</dbReference>
<evidence type="ECO:0000256" key="2">
    <source>
        <dbReference type="ARBA" id="ARBA00023157"/>
    </source>
</evidence>
<reference evidence="5" key="2">
    <citation type="submission" date="2020-09" db="EMBL/GenBank/DDBJ databases">
        <authorList>
            <person name="Sun Q."/>
            <person name="Kim S."/>
        </authorList>
    </citation>
    <scope>NUCLEOTIDE SEQUENCE</scope>
    <source>
        <strain evidence="5">KCTC 12988</strain>
    </source>
</reference>
<dbReference type="InterPro" id="IPR005084">
    <property type="entry name" value="CBM6"/>
</dbReference>
<evidence type="ECO:0000256" key="1">
    <source>
        <dbReference type="ARBA" id="ARBA00022729"/>
    </source>
</evidence>
<comment type="caution">
    <text evidence="5">The sequence shown here is derived from an EMBL/GenBank/DDBJ whole genome shotgun (WGS) entry which is preliminary data.</text>
</comment>
<reference evidence="5" key="1">
    <citation type="journal article" date="2014" name="Int. J. Syst. Evol. Microbiol.">
        <title>Complete genome sequence of Corynebacterium casei LMG S-19264T (=DSM 44701T), isolated from a smear-ripened cheese.</title>
        <authorList>
            <consortium name="US DOE Joint Genome Institute (JGI-PGF)"/>
            <person name="Walter F."/>
            <person name="Albersmeier A."/>
            <person name="Kalinowski J."/>
            <person name="Ruckert C."/>
        </authorList>
    </citation>
    <scope>NUCLEOTIDE SEQUENCE</scope>
    <source>
        <strain evidence="5">KCTC 12988</strain>
    </source>
</reference>
<dbReference type="Gene3D" id="3.20.20.190">
    <property type="entry name" value="Phosphatidylinositol (PI) phosphodiesterase"/>
    <property type="match status" value="1"/>
</dbReference>
<sequence>MTMVFRATFHFGFFLLCCCLQAEAVDYKRWMTDNVSTIGAYKLRDLVIPGTHDSGSYDPLSPVDFGDARWDEFSVGDHFPPDDYDNPWKRALAITDELYEPWSQNHNKTILQQMNEGVRSIDLRVAVNADGVMYFAHGLYNDTIEKCLDDAETFHDQNPNEIIMIYFQKFYDTWIDENQDSSTDYEDGMRASKHEELVAMINARFAGDIASYENFTPSSTVSDLINAGKTVIISYQVSEADYWDISTFDGDAYKTSDPEWERPVEFWPGYQGYGRSGGDQDSHHRSVYYDGLIEKMLPSDSSADYYSDEDALFTFGNVTHNNTLIANGTLGFGSYPRSIRGVAEDANPVLMHWLVTELAVPPPAGANYRYKGRPNVIGIDFQEYGDIVDVCLELNGISTGSGVLAKYATEPESDWNEGWQSGPEIALEWVEGALSDTGDWFEDAGDQIADWFVGAGNDFVDFFDDLFSSSDPAPPTLRSNFVTAKNGTAPTGQIPTGIRHYQIEVEWIDGGSTPIIPLVTAQIYFPDFTKIPSNPSIDDLSWTRENPIGNLNQGANHFLFDAEWPWWGQWEASSVGTKDFYISEEYFPHSVLPVLYFSSEYISGGKSWTAWSYQFMTLPEEIGSCWEGYSQSLANGARMKYCVTRIRAGEPKEVPNVVWEPALCYTGEPLGGGVRGVLNARTEPFVPGTFDYAQVESSTVLPDGDYELLVRFVPDDTERYATVSETVEISIGPKPLLVPVIEWFPSTKIYNLAGWPYGDAQAKVNGNTIPGTWSYTPKLGEYPASALDGFSPLAFRVAVFTPDDPTTYASASAIAEYKMKLEQLPFHGEPVSLPGIIETGEHDTGGWLIAYSKRYGFSGTDEVVQNFGNGDWIEYTVEAEHPGHFDIKVLAGSTASESPTFQITRDEGQVVLANNQSVKVSHNAAWNEVVMKDVFLPAGVHVLRFENTSQGAEYLSFDFQNLEFAQTSYSNSDVTAPGDLSVASSSNSPSGEEVANAIDNDIETKYLNFDGEGSGFTVTPEHAWTKVAGIALTSANDSPNRDPKRVVVEGTADGTNFVTLVDAVVPAFTERFQRQEIRIVNAVSYQSYRITFPEIVDPSVENYMQIAEVELIGVPSDPGPLLEIEGQSFDFGGVPATYFYLQADTTILPVTGEFWLVNRGESDATVSAINQTFGSVNWSGGVIAPGERQKVQITYDDPADLRFFYVIEVVSDSIQAVPEVRVSSPEGVVTASTDFDDLIEEVDDGEVIRFSQELNGKVKRLSQVWLEKEITLDASNLSEGVTLEVTGEGRAFMVRPNGGLTLRGLNLTGGNVESGWGGAVMANGPVLIENCAIFGNEAQYGGGVACDTGGSLTMRNVTLFRNRSTVSGGAVFHANGSVEAPVLLENCTISGNWAGTNGGGIDPNEIAQNTTLVNCIVSGNFANSGANIYGAADLQESNLVDGEAGLSIPGFYGGSTATIPLHAGSPAIDAAVSGVIPEFDQSGLARVGVPDLGAAEYQPLDIVSIAKASSYTPSEPMMEVTLKTVPNSQYQLETSADLENFSVLEDSVALADGDLTMWEVELPVDSGFVRARQFSGLSQGLRAYWNFEGNGNNSVLASGDVANDLPLNGVAQGDVSYFDNGLGGQAALFDGNGDHFQVDGEIVEDAPDSSFTISSWFRSDVLPTGSEVQFVYETSINQSMSLSLREGIYAGSTDTELTLLQFRSHDGTTVTLQKTLYDHYFDGKWMHAAVTFDADSDTFLLYLNGEQVSSQSEVGNITDFANFRIGSSRTADWGWFKGAIDEVGVWDRAFTQVEVSLLYNGGIVTSVLD</sequence>
<keyword evidence="1 3" id="KW-0732">Signal</keyword>
<evidence type="ECO:0000313" key="6">
    <source>
        <dbReference type="Proteomes" id="UP000644507"/>
    </source>
</evidence>
<dbReference type="Gene3D" id="2.60.120.260">
    <property type="entry name" value="Galactose-binding domain-like"/>
    <property type="match status" value="2"/>
</dbReference>
<dbReference type="InterPro" id="IPR059226">
    <property type="entry name" value="Choice_anch_Q_dom"/>
</dbReference>
<dbReference type="SUPFAM" id="SSF49785">
    <property type="entry name" value="Galactose-binding domain-like"/>
    <property type="match status" value="2"/>
</dbReference>
<evidence type="ECO:0000313" key="5">
    <source>
        <dbReference type="EMBL" id="GHC52511.1"/>
    </source>
</evidence>
<dbReference type="Gene3D" id="2.60.120.200">
    <property type="match status" value="1"/>
</dbReference>
<dbReference type="PANTHER" id="PTHR13593">
    <property type="match status" value="1"/>
</dbReference>
<name>A0A918TND1_9BACT</name>
<dbReference type="InterPro" id="IPR008979">
    <property type="entry name" value="Galactose-bd-like_sf"/>
</dbReference>
<evidence type="ECO:0000256" key="3">
    <source>
        <dbReference type="SAM" id="SignalP"/>
    </source>
</evidence>
<dbReference type="InterPro" id="IPR013320">
    <property type="entry name" value="ConA-like_dom_sf"/>
</dbReference>
<keyword evidence="6" id="KW-1185">Reference proteome</keyword>
<dbReference type="SUPFAM" id="SSF51126">
    <property type="entry name" value="Pectin lyase-like"/>
    <property type="match status" value="1"/>
</dbReference>
<gene>
    <name evidence="5" type="ORF">GCM10007100_18520</name>
</gene>
<dbReference type="InterPro" id="IPR012334">
    <property type="entry name" value="Pectin_lyas_fold"/>
</dbReference>
<dbReference type="GO" id="GO:0008081">
    <property type="term" value="F:phosphoric diester hydrolase activity"/>
    <property type="evidence" value="ECO:0007669"/>
    <property type="project" value="InterPro"/>
</dbReference>
<dbReference type="InterPro" id="IPR006558">
    <property type="entry name" value="LamG-like"/>
</dbReference>
<dbReference type="EMBL" id="BMXI01000007">
    <property type="protein sequence ID" value="GHC52511.1"/>
    <property type="molecule type" value="Genomic_DNA"/>
</dbReference>
<dbReference type="Proteomes" id="UP000644507">
    <property type="component" value="Unassembled WGS sequence"/>
</dbReference>
<feature type="domain" description="CBM6" evidence="4">
    <location>
        <begin position="835"/>
        <end position="965"/>
    </location>
</feature>
<dbReference type="Gene3D" id="2.160.20.10">
    <property type="entry name" value="Single-stranded right-handed beta-helix, Pectin lyase-like"/>
    <property type="match status" value="1"/>
</dbReference>
<dbReference type="SMART" id="SM00560">
    <property type="entry name" value="LamGL"/>
    <property type="match status" value="1"/>
</dbReference>
<dbReference type="SUPFAM" id="SSF51695">
    <property type="entry name" value="PLC-like phosphodiesterases"/>
    <property type="match status" value="1"/>
</dbReference>
<evidence type="ECO:0000259" key="4">
    <source>
        <dbReference type="PROSITE" id="PS51175"/>
    </source>
</evidence>
<feature type="chain" id="PRO_5036742617" description="CBM6 domain-containing protein" evidence="3">
    <location>
        <begin position="25"/>
        <end position="1809"/>
    </location>
</feature>
<dbReference type="PANTHER" id="PTHR13593:SF113">
    <property type="entry name" value="SI:DKEY-266F7.9"/>
    <property type="match status" value="1"/>
</dbReference>
<dbReference type="InterPro" id="IPR051057">
    <property type="entry name" value="PI-PLC_domain"/>
</dbReference>
<dbReference type="GO" id="GO:0006629">
    <property type="term" value="P:lipid metabolic process"/>
    <property type="evidence" value="ECO:0007669"/>
    <property type="project" value="InterPro"/>
</dbReference>
<proteinExistence type="predicted"/>
<protein>
    <recommendedName>
        <fullName evidence="4">CBM6 domain-containing protein</fullName>
    </recommendedName>
</protein>
<feature type="signal peptide" evidence="3">
    <location>
        <begin position="1"/>
        <end position="24"/>
    </location>
</feature>
<dbReference type="Pfam" id="PF13385">
    <property type="entry name" value="Laminin_G_3"/>
    <property type="match status" value="1"/>
</dbReference>
<organism evidence="5 6">
    <name type="scientific">Roseibacillus persicicus</name>
    <dbReference type="NCBI Taxonomy" id="454148"/>
    <lineage>
        <taxon>Bacteria</taxon>
        <taxon>Pseudomonadati</taxon>
        <taxon>Verrucomicrobiota</taxon>
        <taxon>Verrucomicrobiia</taxon>
        <taxon>Verrucomicrobiales</taxon>
        <taxon>Verrucomicrobiaceae</taxon>
        <taxon>Roseibacillus</taxon>
    </lineage>
</organism>
<dbReference type="PROSITE" id="PS51175">
    <property type="entry name" value="CBM6"/>
    <property type="match status" value="1"/>
</dbReference>
<dbReference type="NCBIfam" id="NF041518">
    <property type="entry name" value="choice_anch_Q"/>
    <property type="match status" value="1"/>
</dbReference>
<dbReference type="InterPro" id="IPR017946">
    <property type="entry name" value="PLC-like_Pdiesterase_TIM-brl"/>
</dbReference>
<dbReference type="SUPFAM" id="SSF49899">
    <property type="entry name" value="Concanavalin A-like lectins/glucanases"/>
    <property type="match status" value="1"/>
</dbReference>